<proteinExistence type="predicted"/>
<organism evidence="2 3">
    <name type="scientific">Tanacetum coccineum</name>
    <dbReference type="NCBI Taxonomy" id="301880"/>
    <lineage>
        <taxon>Eukaryota</taxon>
        <taxon>Viridiplantae</taxon>
        <taxon>Streptophyta</taxon>
        <taxon>Embryophyta</taxon>
        <taxon>Tracheophyta</taxon>
        <taxon>Spermatophyta</taxon>
        <taxon>Magnoliopsida</taxon>
        <taxon>eudicotyledons</taxon>
        <taxon>Gunneridae</taxon>
        <taxon>Pentapetalae</taxon>
        <taxon>asterids</taxon>
        <taxon>campanulids</taxon>
        <taxon>Asterales</taxon>
        <taxon>Asteraceae</taxon>
        <taxon>Asteroideae</taxon>
        <taxon>Anthemideae</taxon>
        <taxon>Anthemidinae</taxon>
        <taxon>Tanacetum</taxon>
    </lineage>
</organism>
<evidence type="ECO:0000256" key="1">
    <source>
        <dbReference type="SAM" id="SignalP"/>
    </source>
</evidence>
<evidence type="ECO:0000313" key="3">
    <source>
        <dbReference type="Proteomes" id="UP001151760"/>
    </source>
</evidence>
<evidence type="ECO:0000313" key="2">
    <source>
        <dbReference type="EMBL" id="GJT58498.1"/>
    </source>
</evidence>
<reference evidence="2" key="2">
    <citation type="submission" date="2022-01" db="EMBL/GenBank/DDBJ databases">
        <authorList>
            <person name="Yamashiro T."/>
            <person name="Shiraishi A."/>
            <person name="Satake H."/>
            <person name="Nakayama K."/>
        </authorList>
    </citation>
    <scope>NUCLEOTIDE SEQUENCE</scope>
</reference>
<reference evidence="2" key="1">
    <citation type="journal article" date="2022" name="Int. J. Mol. Sci.">
        <title>Draft Genome of Tanacetum Coccineum: Genomic Comparison of Closely Related Tanacetum-Family Plants.</title>
        <authorList>
            <person name="Yamashiro T."/>
            <person name="Shiraishi A."/>
            <person name="Nakayama K."/>
            <person name="Satake H."/>
        </authorList>
    </citation>
    <scope>NUCLEOTIDE SEQUENCE</scope>
</reference>
<dbReference type="Proteomes" id="UP001151760">
    <property type="component" value="Unassembled WGS sequence"/>
</dbReference>
<comment type="caution">
    <text evidence="2">The sequence shown here is derived from an EMBL/GenBank/DDBJ whole genome shotgun (WGS) entry which is preliminary data.</text>
</comment>
<accession>A0ABQ5F592</accession>
<name>A0ABQ5F592_9ASTR</name>
<sequence>MLMVLWLPFLHFINNDLEYLRDCESSNAKYSTSVRRPWLQFYGHIKWIGRLRPNQCGVQMTVKIRQIRLWGISHWGKKRRQFYAFADHKGNQFRTFQDMMIWASSRARKVTNLHNEERIAFIVILKNVHIEAVVILRRVEVLQWV</sequence>
<gene>
    <name evidence="2" type="ORF">Tco_1002031</name>
</gene>
<keyword evidence="3" id="KW-1185">Reference proteome</keyword>
<feature type="signal peptide" evidence="1">
    <location>
        <begin position="1"/>
        <end position="15"/>
    </location>
</feature>
<keyword evidence="1" id="KW-0732">Signal</keyword>
<protein>
    <submittedName>
        <fullName evidence="2">Uncharacterized protein</fullName>
    </submittedName>
</protein>
<feature type="chain" id="PRO_5045631404" evidence="1">
    <location>
        <begin position="16"/>
        <end position="145"/>
    </location>
</feature>
<dbReference type="EMBL" id="BQNB010017024">
    <property type="protein sequence ID" value="GJT58498.1"/>
    <property type="molecule type" value="Genomic_DNA"/>
</dbReference>